<evidence type="ECO:0000259" key="2">
    <source>
        <dbReference type="PROSITE" id="PS51832"/>
    </source>
</evidence>
<reference evidence="3 4" key="1">
    <citation type="submission" date="2018-08" db="EMBL/GenBank/DDBJ databases">
        <title>Genomic Encyclopedia of Type Strains, Phase III (KMG-III): the genomes of soil and plant-associated and newly described type strains.</title>
        <authorList>
            <person name="Whitman W."/>
        </authorList>
    </citation>
    <scope>NUCLEOTIDE SEQUENCE [LARGE SCALE GENOMIC DNA]</scope>
    <source>
        <strain evidence="3 4">CECT 7375</strain>
    </source>
</reference>
<dbReference type="PANTHER" id="PTHR43155:SF2">
    <property type="entry name" value="CYCLIC DI-GMP PHOSPHODIESTERASE PA4108"/>
    <property type="match status" value="1"/>
</dbReference>
<dbReference type="SUPFAM" id="SSF109604">
    <property type="entry name" value="HD-domain/PDEase-like"/>
    <property type="match status" value="1"/>
</dbReference>
<dbReference type="InterPro" id="IPR003607">
    <property type="entry name" value="HD/PDEase_dom"/>
</dbReference>
<dbReference type="Gene3D" id="1.10.3210.10">
    <property type="entry name" value="Hypothetical protein af1432"/>
    <property type="match status" value="1"/>
</dbReference>
<sequence length="520" mass="58768">MTSFQIESCFGAEIGAGYFDIDEILDIFKIKNAVVNHKRAKKLILEHGRKERIVSVVLRQLALDEVRPVLESKMLPFDPYFNDDQLLNSRQDRLYDAQERFLMLCFSIATGKSVRSLKKLHEGLSSKEWREKSIKGGNLFRYFRQELNDNTREYILSYKARLESIEPDREGRKRVPKVEAKPLATPEPKATREPSIAQSDKGITKRSNIEPTGFNDEVVTAFRLFEDGHSLLLEQVERFKQGNQLDIDGLAQFCSRLIESYSRNPHALMAIRHLKDASAYIAQHAMGMAVLGIHFARSMKLSEAYVDVIALGALLFDLGRFRLPTAMINKTTRMTDGEFDLFRKHIQLGEQIVRRSNNISKVIYHMLLDHHERVDGAGYPKGKVGKEISIYGKIAAIIDAYDALTSEQVHQKSMGPVRARRQLIKEAGLAFDKNLLAVFLKSIGRIPVGSCVSLSNGRVGFVLTLSHDFQPALVRQVYSVNNKTFIASTDIDLSKPGTSVEVVGEVDAQKFGLQFINHLI</sequence>
<evidence type="ECO:0000313" key="3">
    <source>
        <dbReference type="EMBL" id="REG84851.1"/>
    </source>
</evidence>
<dbReference type="CDD" id="cd00077">
    <property type="entry name" value="HDc"/>
    <property type="match status" value="1"/>
</dbReference>
<proteinExistence type="predicted"/>
<feature type="domain" description="HD-GYP" evidence="2">
    <location>
        <begin position="257"/>
        <end position="455"/>
    </location>
</feature>
<evidence type="ECO:0000313" key="4">
    <source>
        <dbReference type="Proteomes" id="UP000256542"/>
    </source>
</evidence>
<evidence type="ECO:0000256" key="1">
    <source>
        <dbReference type="SAM" id="MobiDB-lite"/>
    </source>
</evidence>
<feature type="region of interest" description="Disordered" evidence="1">
    <location>
        <begin position="169"/>
        <end position="209"/>
    </location>
</feature>
<keyword evidence="4" id="KW-1185">Reference proteome</keyword>
<dbReference type="GO" id="GO:0008081">
    <property type="term" value="F:phosphoric diester hydrolase activity"/>
    <property type="evidence" value="ECO:0007669"/>
    <property type="project" value="UniProtKB-ARBA"/>
</dbReference>
<dbReference type="RefSeq" id="WP_115896740.1">
    <property type="nucleotide sequence ID" value="NZ_QUNG01000003.1"/>
</dbReference>
<dbReference type="Proteomes" id="UP000256542">
    <property type="component" value="Unassembled WGS sequence"/>
</dbReference>
<dbReference type="OrthoDB" id="9816273at2"/>
<dbReference type="EMBL" id="QUNG01000003">
    <property type="protein sequence ID" value="REG84851.1"/>
    <property type="molecule type" value="Genomic_DNA"/>
</dbReference>
<name>A0A3E0DSC6_9GAMM</name>
<gene>
    <name evidence="3" type="ORF">DFP81_10345</name>
</gene>
<protein>
    <submittedName>
        <fullName evidence="3">HD domain-containing protein</fullName>
    </submittedName>
</protein>
<dbReference type="Pfam" id="PF13487">
    <property type="entry name" value="HD_5"/>
    <property type="match status" value="1"/>
</dbReference>
<comment type="caution">
    <text evidence="3">The sequence shown here is derived from an EMBL/GenBank/DDBJ whole genome shotgun (WGS) entry which is preliminary data.</text>
</comment>
<accession>A0A3E0DSC6</accession>
<dbReference type="InterPro" id="IPR037522">
    <property type="entry name" value="HD_GYP_dom"/>
</dbReference>
<dbReference type="PROSITE" id="PS51832">
    <property type="entry name" value="HD_GYP"/>
    <property type="match status" value="1"/>
</dbReference>
<dbReference type="AlphaFoldDB" id="A0A3E0DSC6"/>
<feature type="compositionally biased region" description="Basic and acidic residues" evidence="1">
    <location>
        <begin position="169"/>
        <end position="180"/>
    </location>
</feature>
<dbReference type="PANTHER" id="PTHR43155">
    <property type="entry name" value="CYCLIC DI-GMP PHOSPHODIESTERASE PA4108-RELATED"/>
    <property type="match status" value="1"/>
</dbReference>
<organism evidence="3 4">
    <name type="scientific">Marinomonas pollencensis</name>
    <dbReference type="NCBI Taxonomy" id="491954"/>
    <lineage>
        <taxon>Bacteria</taxon>
        <taxon>Pseudomonadati</taxon>
        <taxon>Pseudomonadota</taxon>
        <taxon>Gammaproteobacteria</taxon>
        <taxon>Oceanospirillales</taxon>
        <taxon>Oceanospirillaceae</taxon>
        <taxon>Marinomonas</taxon>
    </lineage>
</organism>